<dbReference type="KEGG" id="dti:Desti_3433"/>
<evidence type="ECO:0000313" key="2">
    <source>
        <dbReference type="Proteomes" id="UP000006055"/>
    </source>
</evidence>
<dbReference type="EMBL" id="CP003360">
    <property type="protein sequence ID" value="AFM26085.1"/>
    <property type="molecule type" value="Genomic_DNA"/>
</dbReference>
<keyword evidence="2" id="KW-1185">Reference proteome</keyword>
<proteinExistence type="predicted"/>
<accession>I4C944</accession>
<name>I4C944_DESTA</name>
<organism evidence="1 2">
    <name type="scientific">Desulfomonile tiedjei (strain ATCC 49306 / DSM 6799 / DCB-1)</name>
    <dbReference type="NCBI Taxonomy" id="706587"/>
    <lineage>
        <taxon>Bacteria</taxon>
        <taxon>Pseudomonadati</taxon>
        <taxon>Thermodesulfobacteriota</taxon>
        <taxon>Desulfomonilia</taxon>
        <taxon>Desulfomonilales</taxon>
        <taxon>Desulfomonilaceae</taxon>
        <taxon>Desulfomonile</taxon>
    </lineage>
</organism>
<dbReference type="AlphaFoldDB" id="I4C944"/>
<sequence length="98" mass="11781">MKEKEKKNNYEKLQKDVSEEIGYLVKVLKAETDWLEQHCQTKISTCSDRWDLRNLVKLRDQLDRTKRELLRQDYFLADVEGQTSFLLDGVIEDDDYCY</sequence>
<protein>
    <submittedName>
        <fullName evidence="1">Uncharacterized protein</fullName>
    </submittedName>
</protein>
<reference evidence="2" key="1">
    <citation type="submission" date="2012-06" db="EMBL/GenBank/DDBJ databases">
        <title>Complete sequence of chromosome of Desulfomonile tiedjei DSM 6799.</title>
        <authorList>
            <person name="Lucas S."/>
            <person name="Copeland A."/>
            <person name="Lapidus A."/>
            <person name="Glavina del Rio T."/>
            <person name="Dalin E."/>
            <person name="Tice H."/>
            <person name="Bruce D."/>
            <person name="Goodwin L."/>
            <person name="Pitluck S."/>
            <person name="Peters L."/>
            <person name="Ovchinnikova G."/>
            <person name="Zeytun A."/>
            <person name="Lu M."/>
            <person name="Kyrpides N."/>
            <person name="Mavromatis K."/>
            <person name="Ivanova N."/>
            <person name="Brettin T."/>
            <person name="Detter J.C."/>
            <person name="Han C."/>
            <person name="Larimer F."/>
            <person name="Land M."/>
            <person name="Hauser L."/>
            <person name="Markowitz V."/>
            <person name="Cheng J.-F."/>
            <person name="Hugenholtz P."/>
            <person name="Woyke T."/>
            <person name="Wu D."/>
            <person name="Spring S."/>
            <person name="Schroeder M."/>
            <person name="Brambilla E."/>
            <person name="Klenk H.-P."/>
            <person name="Eisen J.A."/>
        </authorList>
    </citation>
    <scope>NUCLEOTIDE SEQUENCE [LARGE SCALE GENOMIC DNA]</scope>
    <source>
        <strain evidence="2">ATCC 49306 / DSM 6799 / DCB-1</strain>
    </source>
</reference>
<dbReference type="HOGENOM" id="CLU_2329228_0_0_7"/>
<evidence type="ECO:0000313" key="1">
    <source>
        <dbReference type="EMBL" id="AFM26085.1"/>
    </source>
</evidence>
<dbReference type="Proteomes" id="UP000006055">
    <property type="component" value="Chromosome"/>
</dbReference>
<gene>
    <name evidence="1" type="ordered locus">Desti_3433</name>
</gene>